<dbReference type="SUPFAM" id="SSF57845">
    <property type="entry name" value="B-box zinc-binding domain"/>
    <property type="match status" value="1"/>
</dbReference>
<evidence type="ECO:0000256" key="2">
    <source>
        <dbReference type="SAM" id="Coils"/>
    </source>
</evidence>
<dbReference type="InterPro" id="IPR000315">
    <property type="entry name" value="Znf_B-box"/>
</dbReference>
<dbReference type="AlphaFoldDB" id="A0A8S3PUV2"/>
<dbReference type="PROSITE" id="PS50119">
    <property type="entry name" value="ZF_BBOX"/>
    <property type="match status" value="1"/>
</dbReference>
<evidence type="ECO:0000313" key="4">
    <source>
        <dbReference type="EMBL" id="CAG2187529.1"/>
    </source>
</evidence>
<protein>
    <recommendedName>
        <fullName evidence="3">B box-type domain-containing protein</fullName>
    </recommendedName>
</protein>
<name>A0A8S3PUV2_MYTED</name>
<feature type="coiled-coil region" evidence="2">
    <location>
        <begin position="127"/>
        <end position="154"/>
    </location>
</feature>
<sequence>MDFSNIPCQKHKGQDCCLFCKACNYLVCATCVSTKHNGHKMGEIKEFYEMKMNNVRKQQTEVKINERRLKEDDFTLEKIYKSTSENYDTAKRDILAQKTALTIAVAKYADKLLSDLDQDRQSIIKTYDEGKENIQKFKLDLNKLSTELEDISSTTEAATFFKEIENLTLDKTELTAIKLPDHRVTQFASGEIMQSNFGSLRKIMKISKSEIILETSKEFQTELRTINCVALMHHKG</sequence>
<evidence type="ECO:0000256" key="1">
    <source>
        <dbReference type="PROSITE-ProRule" id="PRU00024"/>
    </source>
</evidence>
<organism evidence="4 5">
    <name type="scientific">Mytilus edulis</name>
    <name type="common">Blue mussel</name>
    <dbReference type="NCBI Taxonomy" id="6550"/>
    <lineage>
        <taxon>Eukaryota</taxon>
        <taxon>Metazoa</taxon>
        <taxon>Spiralia</taxon>
        <taxon>Lophotrochozoa</taxon>
        <taxon>Mollusca</taxon>
        <taxon>Bivalvia</taxon>
        <taxon>Autobranchia</taxon>
        <taxon>Pteriomorphia</taxon>
        <taxon>Mytilida</taxon>
        <taxon>Mytiloidea</taxon>
        <taxon>Mytilidae</taxon>
        <taxon>Mytilinae</taxon>
        <taxon>Mytilus</taxon>
    </lineage>
</organism>
<dbReference type="CDD" id="cd19756">
    <property type="entry name" value="Bbox2"/>
    <property type="match status" value="1"/>
</dbReference>
<keyword evidence="1" id="KW-0479">Metal-binding</keyword>
<comment type="caution">
    <text evidence="4">The sequence shown here is derived from an EMBL/GenBank/DDBJ whole genome shotgun (WGS) entry which is preliminary data.</text>
</comment>
<dbReference type="Pfam" id="PF00643">
    <property type="entry name" value="zf-B_box"/>
    <property type="match status" value="1"/>
</dbReference>
<dbReference type="Gene3D" id="3.30.160.60">
    <property type="entry name" value="Classic Zinc Finger"/>
    <property type="match status" value="1"/>
</dbReference>
<evidence type="ECO:0000259" key="3">
    <source>
        <dbReference type="PROSITE" id="PS50119"/>
    </source>
</evidence>
<keyword evidence="1" id="KW-0862">Zinc</keyword>
<evidence type="ECO:0000313" key="5">
    <source>
        <dbReference type="Proteomes" id="UP000683360"/>
    </source>
</evidence>
<dbReference type="OrthoDB" id="6105137at2759"/>
<keyword evidence="2" id="KW-0175">Coiled coil</keyword>
<proteinExistence type="predicted"/>
<accession>A0A8S3PUV2</accession>
<reference evidence="4" key="1">
    <citation type="submission" date="2021-03" db="EMBL/GenBank/DDBJ databases">
        <authorList>
            <person name="Bekaert M."/>
        </authorList>
    </citation>
    <scope>NUCLEOTIDE SEQUENCE</scope>
</reference>
<feature type="domain" description="B box-type" evidence="3">
    <location>
        <begin position="3"/>
        <end position="44"/>
    </location>
</feature>
<dbReference type="Proteomes" id="UP000683360">
    <property type="component" value="Unassembled WGS sequence"/>
</dbReference>
<dbReference type="GO" id="GO:0008270">
    <property type="term" value="F:zinc ion binding"/>
    <property type="evidence" value="ECO:0007669"/>
    <property type="project" value="UniProtKB-KW"/>
</dbReference>
<dbReference type="EMBL" id="CAJPWZ010000172">
    <property type="protein sequence ID" value="CAG2187529.1"/>
    <property type="molecule type" value="Genomic_DNA"/>
</dbReference>
<gene>
    <name evidence="4" type="ORF">MEDL_2996</name>
</gene>
<keyword evidence="5" id="KW-1185">Reference proteome</keyword>
<keyword evidence="1" id="KW-0863">Zinc-finger</keyword>